<comment type="caution">
    <text evidence="3">Lacks conserved residue(s) required for the propagation of feature annotation.</text>
</comment>
<dbReference type="OrthoDB" id="1658288at2759"/>
<comment type="caution">
    <text evidence="6">The sequence shown here is derived from an EMBL/GenBank/DDBJ whole genome shotgun (WGS) entry which is preliminary data.</text>
</comment>
<dbReference type="EC" id="3.1.1.-" evidence="4"/>
<evidence type="ECO:0000313" key="7">
    <source>
        <dbReference type="Proteomes" id="UP000245207"/>
    </source>
</evidence>
<evidence type="ECO:0000313" key="6">
    <source>
        <dbReference type="EMBL" id="PWA67743.1"/>
    </source>
</evidence>
<sequence length="248" mass="27393">MIRNNIDDTAAIVKPPAFGNLIKVLSIDGGGIKGLIPAIILDFLETELQNLDGPEARIIDYFDIIAGTSKGGLITTMLTAPDDNVPNDKDTKKRPLFKAKEIKEFYLKNCPKICPQNCCHPSSTFPSRSLNVIENQYIVLTMTHLAELPMVGPTRENHEINGHLDRNVTLKDTSNGKGTVIYSAKDVISALKTPIVKEVKVRSTKDKTEVQEAGDPLKVSALHVLLVSQWMSRRTAVYFPIGLFILQL</sequence>
<gene>
    <name evidence="6" type="ORF">CTI12_AA314740</name>
</gene>
<evidence type="ECO:0000256" key="4">
    <source>
        <dbReference type="RuleBase" id="RU361262"/>
    </source>
</evidence>
<dbReference type="STRING" id="35608.A0A2U1N2M3"/>
<evidence type="ECO:0000256" key="1">
    <source>
        <dbReference type="ARBA" id="ARBA00010240"/>
    </source>
</evidence>
<keyword evidence="2 4" id="KW-0443">Lipid metabolism</keyword>
<dbReference type="AlphaFoldDB" id="A0A2U1N2M3"/>
<dbReference type="PANTHER" id="PTHR32176">
    <property type="entry name" value="XYLOSE ISOMERASE"/>
    <property type="match status" value="1"/>
</dbReference>
<proteinExistence type="inferred from homology"/>
<dbReference type="GO" id="GO:0047372">
    <property type="term" value="F:monoacylglycerol lipase activity"/>
    <property type="evidence" value="ECO:0007669"/>
    <property type="project" value="TreeGrafter"/>
</dbReference>
<comment type="domain">
    <text evidence="4">The nitrogen atoms of the two glycine residues in the GGXR motif define the oxyanion hole, and stabilize the oxyanion that forms during the nucleophilic attack by the catalytic serine during substrate cleavage.</text>
</comment>
<dbReference type="Proteomes" id="UP000245207">
    <property type="component" value="Unassembled WGS sequence"/>
</dbReference>
<accession>A0A2U1N2M3</accession>
<dbReference type="PANTHER" id="PTHR32176:SF103">
    <property type="entry name" value="OS08G0376550 PROTEIN"/>
    <property type="match status" value="1"/>
</dbReference>
<dbReference type="EMBL" id="PKPP01003770">
    <property type="protein sequence ID" value="PWA67743.1"/>
    <property type="molecule type" value="Genomic_DNA"/>
</dbReference>
<keyword evidence="7" id="KW-1185">Reference proteome</keyword>
<dbReference type="PROSITE" id="PS51635">
    <property type="entry name" value="PNPLA"/>
    <property type="match status" value="1"/>
</dbReference>
<dbReference type="Pfam" id="PF01734">
    <property type="entry name" value="Patatin"/>
    <property type="match status" value="1"/>
</dbReference>
<evidence type="ECO:0000259" key="5">
    <source>
        <dbReference type="PROSITE" id="PS51635"/>
    </source>
</evidence>
<dbReference type="InterPro" id="IPR016035">
    <property type="entry name" value="Acyl_Trfase/lysoPLipase"/>
</dbReference>
<reference evidence="6 7" key="1">
    <citation type="journal article" date="2018" name="Mol. Plant">
        <title>The genome of Artemisia annua provides insight into the evolution of Asteraceae family and artemisinin biosynthesis.</title>
        <authorList>
            <person name="Shen Q."/>
            <person name="Zhang L."/>
            <person name="Liao Z."/>
            <person name="Wang S."/>
            <person name="Yan T."/>
            <person name="Shi P."/>
            <person name="Liu M."/>
            <person name="Fu X."/>
            <person name="Pan Q."/>
            <person name="Wang Y."/>
            <person name="Lv Z."/>
            <person name="Lu X."/>
            <person name="Zhang F."/>
            <person name="Jiang W."/>
            <person name="Ma Y."/>
            <person name="Chen M."/>
            <person name="Hao X."/>
            <person name="Li L."/>
            <person name="Tang Y."/>
            <person name="Lv G."/>
            <person name="Zhou Y."/>
            <person name="Sun X."/>
            <person name="Brodelius P.E."/>
            <person name="Rose J.K.C."/>
            <person name="Tang K."/>
        </authorList>
    </citation>
    <scope>NUCLEOTIDE SEQUENCE [LARGE SCALE GENOMIC DNA]</scope>
    <source>
        <strain evidence="7">cv. Huhao1</strain>
        <tissue evidence="6">Leaf</tissue>
    </source>
</reference>
<name>A0A2U1N2M3_ARTAN</name>
<dbReference type="SUPFAM" id="SSF52151">
    <property type="entry name" value="FabD/lysophospholipase-like"/>
    <property type="match status" value="1"/>
</dbReference>
<dbReference type="Gene3D" id="3.40.1090.10">
    <property type="entry name" value="Cytosolic phospholipase A2 catalytic domain"/>
    <property type="match status" value="1"/>
</dbReference>
<dbReference type="GO" id="GO:0016042">
    <property type="term" value="P:lipid catabolic process"/>
    <property type="evidence" value="ECO:0007669"/>
    <property type="project" value="UniProtKB-KW"/>
</dbReference>
<dbReference type="GO" id="GO:0004620">
    <property type="term" value="F:phospholipase activity"/>
    <property type="evidence" value="ECO:0007669"/>
    <property type="project" value="TreeGrafter"/>
</dbReference>
<evidence type="ECO:0000256" key="3">
    <source>
        <dbReference type="PROSITE-ProRule" id="PRU01161"/>
    </source>
</evidence>
<organism evidence="6 7">
    <name type="scientific">Artemisia annua</name>
    <name type="common">Sweet wormwood</name>
    <dbReference type="NCBI Taxonomy" id="35608"/>
    <lineage>
        <taxon>Eukaryota</taxon>
        <taxon>Viridiplantae</taxon>
        <taxon>Streptophyta</taxon>
        <taxon>Embryophyta</taxon>
        <taxon>Tracheophyta</taxon>
        <taxon>Spermatophyta</taxon>
        <taxon>Magnoliopsida</taxon>
        <taxon>eudicotyledons</taxon>
        <taxon>Gunneridae</taxon>
        <taxon>Pentapetalae</taxon>
        <taxon>asterids</taxon>
        <taxon>campanulids</taxon>
        <taxon>Asterales</taxon>
        <taxon>Asteraceae</taxon>
        <taxon>Asteroideae</taxon>
        <taxon>Anthemideae</taxon>
        <taxon>Artemisiinae</taxon>
        <taxon>Artemisia</taxon>
    </lineage>
</organism>
<feature type="short sequence motif" description="GXGXXG" evidence="3">
    <location>
        <begin position="29"/>
        <end position="34"/>
    </location>
</feature>
<keyword evidence="4" id="KW-0442">Lipid degradation</keyword>
<comment type="function">
    <text evidence="4">Lipolytic acyl hydrolase (LAH).</text>
</comment>
<feature type="domain" description="PNPLA" evidence="5">
    <location>
        <begin position="25"/>
        <end position="174"/>
    </location>
</feature>
<comment type="similarity">
    <text evidence="1 4">Belongs to the patatin family.</text>
</comment>
<dbReference type="InterPro" id="IPR002641">
    <property type="entry name" value="PNPLA_dom"/>
</dbReference>
<keyword evidence="4" id="KW-0378">Hydrolase</keyword>
<evidence type="ECO:0000256" key="2">
    <source>
        <dbReference type="ARBA" id="ARBA00023098"/>
    </source>
</evidence>
<protein>
    <recommendedName>
        <fullName evidence="4">Patatin</fullName>
        <ecNumber evidence="4">3.1.1.-</ecNumber>
    </recommendedName>
</protein>
<feature type="short sequence motif" description="GXSXG" evidence="3">
    <location>
        <begin position="67"/>
        <end position="71"/>
    </location>
</feature>